<protein>
    <submittedName>
        <fullName evidence="2">Uncharacterized protein</fullName>
    </submittedName>
</protein>
<reference evidence="2 3" key="1">
    <citation type="submission" date="2024-02" db="EMBL/GenBank/DDBJ databases">
        <title>Discinaceae phylogenomics.</title>
        <authorList>
            <person name="Dirks A.C."/>
            <person name="James T.Y."/>
        </authorList>
    </citation>
    <scope>NUCLEOTIDE SEQUENCE [LARGE SCALE GENOMIC DNA]</scope>
    <source>
        <strain evidence="2 3">ACD0624</strain>
    </source>
</reference>
<keyword evidence="3" id="KW-1185">Reference proteome</keyword>
<sequence>MDIDTDSGELSLTDDEKRLAAFGWYKTASILSSEPHRDALIRRINDAFGLNAERDVIWANDGFSLWLVSGGGSWYVTNTDCEFVALVADSWDVAMENLLQEEQAYEGPVRRAGQKYDRSASDESASLEEWYEEKAVDK</sequence>
<proteinExistence type="predicted"/>
<gene>
    <name evidence="2" type="ORF">Q9L58_005405</name>
</gene>
<dbReference type="EMBL" id="JBBBZM010000065">
    <property type="protein sequence ID" value="KAL0635679.1"/>
    <property type="molecule type" value="Genomic_DNA"/>
</dbReference>
<dbReference type="Proteomes" id="UP001447188">
    <property type="component" value="Unassembled WGS sequence"/>
</dbReference>
<accession>A0ABR3GIA2</accession>
<organism evidence="2 3">
    <name type="scientific">Discina gigas</name>
    <dbReference type="NCBI Taxonomy" id="1032678"/>
    <lineage>
        <taxon>Eukaryota</taxon>
        <taxon>Fungi</taxon>
        <taxon>Dikarya</taxon>
        <taxon>Ascomycota</taxon>
        <taxon>Pezizomycotina</taxon>
        <taxon>Pezizomycetes</taxon>
        <taxon>Pezizales</taxon>
        <taxon>Discinaceae</taxon>
        <taxon>Discina</taxon>
    </lineage>
</organism>
<name>A0ABR3GIA2_9PEZI</name>
<evidence type="ECO:0000313" key="3">
    <source>
        <dbReference type="Proteomes" id="UP001447188"/>
    </source>
</evidence>
<feature type="region of interest" description="Disordered" evidence="1">
    <location>
        <begin position="107"/>
        <end position="138"/>
    </location>
</feature>
<comment type="caution">
    <text evidence="2">The sequence shown here is derived from an EMBL/GenBank/DDBJ whole genome shotgun (WGS) entry which is preliminary data.</text>
</comment>
<evidence type="ECO:0000313" key="2">
    <source>
        <dbReference type="EMBL" id="KAL0635679.1"/>
    </source>
</evidence>
<evidence type="ECO:0000256" key="1">
    <source>
        <dbReference type="SAM" id="MobiDB-lite"/>
    </source>
</evidence>